<evidence type="ECO:0000313" key="2">
    <source>
        <dbReference type="Proteomes" id="UP001141552"/>
    </source>
</evidence>
<dbReference type="EMBL" id="JAKUCV010004285">
    <property type="protein sequence ID" value="KAJ4835839.1"/>
    <property type="molecule type" value="Genomic_DNA"/>
</dbReference>
<gene>
    <name evidence="1" type="ORF">Tsubulata_035332</name>
</gene>
<dbReference type="OrthoDB" id="638130at2759"/>
<protein>
    <recommendedName>
        <fullName evidence="3">F-box domain-containing protein</fullName>
    </recommendedName>
</protein>
<comment type="caution">
    <text evidence="1">The sequence shown here is derived from an EMBL/GenBank/DDBJ whole genome shotgun (WGS) entry which is preliminary data.</text>
</comment>
<dbReference type="PANTHER" id="PTHR47123">
    <property type="entry name" value="F-BOX PROTEIN SKIP23"/>
    <property type="match status" value="1"/>
</dbReference>
<reference evidence="1" key="2">
    <citation type="journal article" date="2023" name="Plants (Basel)">
        <title>Annotation of the Turnera subulata (Passifloraceae) Draft Genome Reveals the S-Locus Evolved after the Divergence of Turneroideae from Passifloroideae in a Stepwise Manner.</title>
        <authorList>
            <person name="Henning P.M."/>
            <person name="Roalson E.H."/>
            <person name="Mir W."/>
            <person name="McCubbin A.G."/>
            <person name="Shore J.S."/>
        </authorList>
    </citation>
    <scope>NUCLEOTIDE SEQUENCE</scope>
    <source>
        <strain evidence="1">F60SS</strain>
    </source>
</reference>
<dbReference type="PANTHER" id="PTHR47123:SF3">
    <property type="entry name" value="DUF295 DOMAIN-CONTAINING PROTEIN"/>
    <property type="match status" value="1"/>
</dbReference>
<sequence>MQEPILVDVLQGLGGGVVGDAAAVVKISTLDIFSSSSLDREGPRRNKAVSLGVDELAEGLAKPEKTKSQREEKVVATADLPADLLDKIAGRLQNHCCPDVLRIRSLCRSWRSSIPVPPVVPSLLKLPIPIHPDSNTKLAEIGNFYLKECIVYSIRPISNPHATPWLVRLESSESGAEILPVVGNKKLGTEFYRPMSLELQHFRVDVVCKYYVRCDYQLHYFDSAAAISTSTGMIGDGVRILMQDDVRKWNLMTLRVGDDKWTGTGSKEFDAISTRHDRFSAVIYHRDKFYAFTLSGLVITVDPNTMNTDQFASGR</sequence>
<dbReference type="Proteomes" id="UP001141552">
    <property type="component" value="Unassembled WGS sequence"/>
</dbReference>
<keyword evidence="2" id="KW-1185">Reference proteome</keyword>
<dbReference type="InterPro" id="IPR051304">
    <property type="entry name" value="SCF_F-box_domain"/>
</dbReference>
<name>A0A9Q0FS37_9ROSI</name>
<evidence type="ECO:0008006" key="3">
    <source>
        <dbReference type="Google" id="ProtNLM"/>
    </source>
</evidence>
<accession>A0A9Q0FS37</accession>
<evidence type="ECO:0000313" key="1">
    <source>
        <dbReference type="EMBL" id="KAJ4835839.1"/>
    </source>
</evidence>
<organism evidence="1 2">
    <name type="scientific">Turnera subulata</name>
    <dbReference type="NCBI Taxonomy" id="218843"/>
    <lineage>
        <taxon>Eukaryota</taxon>
        <taxon>Viridiplantae</taxon>
        <taxon>Streptophyta</taxon>
        <taxon>Embryophyta</taxon>
        <taxon>Tracheophyta</taxon>
        <taxon>Spermatophyta</taxon>
        <taxon>Magnoliopsida</taxon>
        <taxon>eudicotyledons</taxon>
        <taxon>Gunneridae</taxon>
        <taxon>Pentapetalae</taxon>
        <taxon>rosids</taxon>
        <taxon>fabids</taxon>
        <taxon>Malpighiales</taxon>
        <taxon>Passifloraceae</taxon>
        <taxon>Turnera</taxon>
    </lineage>
</organism>
<dbReference type="AlphaFoldDB" id="A0A9Q0FS37"/>
<proteinExistence type="predicted"/>
<reference evidence="1" key="1">
    <citation type="submission" date="2022-02" db="EMBL/GenBank/DDBJ databases">
        <authorList>
            <person name="Henning P.M."/>
            <person name="McCubbin A.G."/>
            <person name="Shore J.S."/>
        </authorList>
    </citation>
    <scope>NUCLEOTIDE SEQUENCE</scope>
    <source>
        <strain evidence="1">F60SS</strain>
        <tissue evidence="1">Leaves</tissue>
    </source>
</reference>